<dbReference type="OrthoDB" id="2768412at2"/>
<evidence type="ECO:0000313" key="2">
    <source>
        <dbReference type="Proteomes" id="UP000199087"/>
    </source>
</evidence>
<name>A0A0U1NZB4_9BACI</name>
<organism evidence="1 2">
    <name type="scientific">Neobacillus massiliamazoniensis</name>
    <dbReference type="NCBI Taxonomy" id="1499688"/>
    <lineage>
        <taxon>Bacteria</taxon>
        <taxon>Bacillati</taxon>
        <taxon>Bacillota</taxon>
        <taxon>Bacilli</taxon>
        <taxon>Bacillales</taxon>
        <taxon>Bacillaceae</taxon>
        <taxon>Neobacillus</taxon>
    </lineage>
</organism>
<sequence>MKFKFEPAGLKQEIKDLLKFCEEHKIDCYFDGEEFSEIDDDDDHHYHDDDDDEFLFNYELDTEVYLPRVEYDIDPSPLSHILEIIDEAKDCRLIDDSKLISGNKALIRISTDKRSVLHDLNDISTEIFISDKKFEIDMIDGITSFHIKLTIENMYNKYVPPYDDNDLFIQIISNQQIEEKDLNIIFDSYSFELKSTLNLEIDESPWVYELWDDEDNEDLDKSIKLRPLLYGKGVPELLALYNSSNTNSLPEQRILTYCRVIEYVSQTVIRKDLIEKTVTKLSSSRVLTPDANYVLELGRIFEDHRSQKKDYLAFKITIGTCSDLYELVNYAPKFLKKTNKIRLETNNDEQQKALDEIASSISSTRNMFAHAKTNYELKGDECPPDQLFEFSLLIDKVAQQVIRWFSRQHEDTRII</sequence>
<reference evidence="2" key="1">
    <citation type="submission" date="2015-05" db="EMBL/GenBank/DDBJ databases">
        <authorList>
            <person name="Urmite Genomes"/>
        </authorList>
    </citation>
    <scope>NUCLEOTIDE SEQUENCE [LARGE SCALE GENOMIC DNA]</scope>
    <source>
        <strain evidence="2">LF1</strain>
    </source>
</reference>
<dbReference type="EMBL" id="CVRB01000003">
    <property type="protein sequence ID" value="CRK83337.1"/>
    <property type="molecule type" value="Genomic_DNA"/>
</dbReference>
<gene>
    <name evidence="1" type="ORF">BN000_03301</name>
</gene>
<protein>
    <recommendedName>
        <fullName evidence="3">ApeA N-terminal domain-containing protein</fullName>
    </recommendedName>
</protein>
<dbReference type="RefSeq" id="WP_090635714.1">
    <property type="nucleotide sequence ID" value="NZ_CVRB01000003.1"/>
</dbReference>
<dbReference type="Proteomes" id="UP000199087">
    <property type="component" value="Unassembled WGS sequence"/>
</dbReference>
<proteinExistence type="predicted"/>
<accession>A0A0U1NZB4</accession>
<evidence type="ECO:0000313" key="1">
    <source>
        <dbReference type="EMBL" id="CRK83337.1"/>
    </source>
</evidence>
<evidence type="ECO:0008006" key="3">
    <source>
        <dbReference type="Google" id="ProtNLM"/>
    </source>
</evidence>
<dbReference type="AlphaFoldDB" id="A0A0U1NZB4"/>
<keyword evidence="2" id="KW-1185">Reference proteome</keyword>